<dbReference type="InterPro" id="IPR039399">
    <property type="entry name" value="Deltex_C_sf"/>
</dbReference>
<dbReference type="Pfam" id="PF18102">
    <property type="entry name" value="DTC"/>
    <property type="match status" value="1"/>
</dbReference>
<dbReference type="FunFam" id="3.30.390.130:FF:000001">
    <property type="entry name" value="Probable E3 ubiquitin-protein ligase DTX3"/>
    <property type="match status" value="1"/>
</dbReference>
<dbReference type="PROSITE" id="PS50089">
    <property type="entry name" value="ZF_RING_2"/>
    <property type="match status" value="1"/>
</dbReference>
<protein>
    <recommendedName>
        <fullName evidence="9">E3 ubiquitin-protein ligase</fullName>
        <ecNumber evidence="9">2.3.2.27</ecNumber>
    </recommendedName>
</protein>
<keyword evidence="13" id="KW-1185">Reference proteome</keyword>
<reference evidence="13" key="1">
    <citation type="submission" date="2013-03" db="EMBL/GenBank/DDBJ databases">
        <authorList>
            <person name="Jeffery W."/>
            <person name="Warren W."/>
            <person name="Wilson R.K."/>
        </authorList>
    </citation>
    <scope>NUCLEOTIDE SEQUENCE</scope>
    <source>
        <strain evidence="13">female</strain>
    </source>
</reference>
<dbReference type="Gene3D" id="3.30.40.10">
    <property type="entry name" value="Zinc/RING finger domain, C3HC4 (zinc finger)"/>
    <property type="match status" value="1"/>
</dbReference>
<dbReference type="CDD" id="cd09633">
    <property type="entry name" value="Deltex_C"/>
    <property type="match status" value="1"/>
</dbReference>
<keyword evidence="6 8" id="KW-0863">Zinc-finger</keyword>
<dbReference type="GeneTree" id="ENSGT00940000154578"/>
<dbReference type="InterPro" id="IPR017907">
    <property type="entry name" value="Znf_RING_CS"/>
</dbReference>
<dbReference type="InParanoid" id="A0A3B1K4P7"/>
<evidence type="ECO:0000259" key="11">
    <source>
        <dbReference type="PROSITE" id="PS50089"/>
    </source>
</evidence>
<dbReference type="SMART" id="SM00184">
    <property type="entry name" value="RING"/>
    <property type="match status" value="1"/>
</dbReference>
<dbReference type="GO" id="GO:0005737">
    <property type="term" value="C:cytoplasm"/>
    <property type="evidence" value="ECO:0007669"/>
    <property type="project" value="UniProtKB-SubCell"/>
</dbReference>
<feature type="compositionally biased region" description="Polar residues" evidence="10">
    <location>
        <begin position="68"/>
        <end position="84"/>
    </location>
</feature>
<dbReference type="GO" id="GO:0016567">
    <property type="term" value="P:protein ubiquitination"/>
    <property type="evidence" value="ECO:0007669"/>
    <property type="project" value="UniProtKB-UniRule"/>
</dbReference>
<evidence type="ECO:0000256" key="8">
    <source>
        <dbReference type="PROSITE-ProRule" id="PRU00175"/>
    </source>
</evidence>
<evidence type="ECO:0000256" key="4">
    <source>
        <dbReference type="ARBA" id="ARBA00022679"/>
    </source>
</evidence>
<dbReference type="PROSITE" id="PS00518">
    <property type="entry name" value="ZF_RING_1"/>
    <property type="match status" value="1"/>
</dbReference>
<accession>A0A3B1K4P7</accession>
<evidence type="ECO:0000256" key="3">
    <source>
        <dbReference type="ARBA" id="ARBA00009413"/>
    </source>
</evidence>
<comment type="catalytic activity">
    <reaction evidence="1 9">
        <text>S-ubiquitinyl-[E2 ubiquitin-conjugating enzyme]-L-cysteine + [acceptor protein]-L-lysine = [E2 ubiquitin-conjugating enzyme]-L-cysteine + N(6)-ubiquitinyl-[acceptor protein]-L-lysine.</text>
        <dbReference type="EC" id="2.3.2.27"/>
    </reaction>
</comment>
<reference evidence="12" key="4">
    <citation type="submission" date="2025-09" db="UniProtKB">
        <authorList>
            <consortium name="Ensembl"/>
        </authorList>
    </citation>
    <scope>IDENTIFICATION</scope>
</reference>
<dbReference type="FunCoup" id="A0A3B1K4P7">
    <property type="interactions" value="61"/>
</dbReference>
<dbReference type="PANTHER" id="PTHR12622">
    <property type="entry name" value="DELTEX-RELATED"/>
    <property type="match status" value="1"/>
</dbReference>
<evidence type="ECO:0000313" key="12">
    <source>
        <dbReference type="Ensembl" id="ENSAMXP00000048589.1"/>
    </source>
</evidence>
<feature type="region of interest" description="Disordered" evidence="10">
    <location>
        <begin position="66"/>
        <end position="99"/>
    </location>
</feature>
<evidence type="ECO:0000256" key="1">
    <source>
        <dbReference type="ARBA" id="ARBA00000900"/>
    </source>
</evidence>
<evidence type="ECO:0000256" key="10">
    <source>
        <dbReference type="SAM" id="MobiDB-lite"/>
    </source>
</evidence>
<evidence type="ECO:0000256" key="6">
    <source>
        <dbReference type="ARBA" id="ARBA00022771"/>
    </source>
</evidence>
<organism evidence="12 13">
    <name type="scientific">Astyanax mexicanus</name>
    <name type="common">Blind cave fish</name>
    <name type="synonym">Astyanax fasciatus mexicanus</name>
    <dbReference type="NCBI Taxonomy" id="7994"/>
    <lineage>
        <taxon>Eukaryota</taxon>
        <taxon>Metazoa</taxon>
        <taxon>Chordata</taxon>
        <taxon>Craniata</taxon>
        <taxon>Vertebrata</taxon>
        <taxon>Euteleostomi</taxon>
        <taxon>Actinopterygii</taxon>
        <taxon>Neopterygii</taxon>
        <taxon>Teleostei</taxon>
        <taxon>Ostariophysi</taxon>
        <taxon>Characiformes</taxon>
        <taxon>Characoidei</taxon>
        <taxon>Acestrorhamphidae</taxon>
        <taxon>Acestrorhamphinae</taxon>
        <taxon>Astyanax</taxon>
    </lineage>
</organism>
<evidence type="ECO:0000256" key="7">
    <source>
        <dbReference type="ARBA" id="ARBA00022833"/>
    </source>
</evidence>
<reference evidence="12" key="3">
    <citation type="submission" date="2025-08" db="UniProtKB">
        <authorList>
            <consortium name="Ensembl"/>
        </authorList>
    </citation>
    <scope>IDENTIFICATION</scope>
</reference>
<dbReference type="AlphaFoldDB" id="A0A3B1K4P7"/>
<dbReference type="Gene3D" id="3.30.390.130">
    <property type="match status" value="1"/>
</dbReference>
<keyword evidence="9" id="KW-0963">Cytoplasm</keyword>
<proteinExistence type="inferred from homology"/>
<comment type="subcellular location">
    <subcellularLocation>
        <location evidence="9">Cytoplasm</location>
    </subcellularLocation>
</comment>
<dbReference type="SUPFAM" id="SSF57850">
    <property type="entry name" value="RING/U-box"/>
    <property type="match status" value="1"/>
</dbReference>
<evidence type="ECO:0000313" key="13">
    <source>
        <dbReference type="Proteomes" id="UP000018467"/>
    </source>
</evidence>
<dbReference type="GO" id="GO:0008270">
    <property type="term" value="F:zinc ion binding"/>
    <property type="evidence" value="ECO:0007669"/>
    <property type="project" value="UniProtKB-KW"/>
</dbReference>
<evidence type="ECO:0000256" key="5">
    <source>
        <dbReference type="ARBA" id="ARBA00022723"/>
    </source>
</evidence>
<dbReference type="GO" id="GO:0061630">
    <property type="term" value="F:ubiquitin protein ligase activity"/>
    <property type="evidence" value="ECO:0007669"/>
    <property type="project" value="UniProtKB-UniRule"/>
</dbReference>
<dbReference type="Pfam" id="PF13639">
    <property type="entry name" value="zf-RING_2"/>
    <property type="match status" value="1"/>
</dbReference>
<dbReference type="InterPro" id="IPR001841">
    <property type="entry name" value="Znf_RING"/>
</dbReference>
<dbReference type="Ensembl" id="ENSAMXT00000041694.1">
    <property type="protein sequence ID" value="ENSAMXP00000048589.1"/>
    <property type="gene ID" value="ENSAMXG00000036640.1"/>
</dbReference>
<keyword evidence="5 9" id="KW-0479">Metal-binding</keyword>
<comment type="pathway">
    <text evidence="2 9">Protein modification; protein ubiquitination.</text>
</comment>
<dbReference type="Bgee" id="ENSAMXG00000036640">
    <property type="expression patterns" value="Expressed in zone of skin and 11 other cell types or tissues"/>
</dbReference>
<dbReference type="InterPro" id="IPR039398">
    <property type="entry name" value="Deltex_fam"/>
</dbReference>
<evidence type="ECO:0000256" key="2">
    <source>
        <dbReference type="ARBA" id="ARBA00004906"/>
    </source>
</evidence>
<name>A0A3B1K4P7_ASTMX</name>
<dbReference type="Proteomes" id="UP000018467">
    <property type="component" value="Unassembled WGS sequence"/>
</dbReference>
<comment type="similarity">
    <text evidence="3 9">Belongs to the Deltex family.</text>
</comment>
<dbReference type="STRING" id="7994.ENSAMXP00000048589"/>
<dbReference type="UniPathway" id="UPA00143"/>
<dbReference type="EC" id="2.3.2.27" evidence="9"/>
<evidence type="ECO:0000256" key="9">
    <source>
        <dbReference type="RuleBase" id="RU367105"/>
    </source>
</evidence>
<dbReference type="GO" id="GO:0007219">
    <property type="term" value="P:Notch signaling pathway"/>
    <property type="evidence" value="ECO:0007669"/>
    <property type="project" value="InterPro"/>
</dbReference>
<reference evidence="13" key="2">
    <citation type="journal article" date="2014" name="Nat. Commun.">
        <title>The cavefish genome reveals candidate genes for eye loss.</title>
        <authorList>
            <person name="McGaugh S.E."/>
            <person name="Gross J.B."/>
            <person name="Aken B."/>
            <person name="Blin M."/>
            <person name="Borowsky R."/>
            <person name="Chalopin D."/>
            <person name="Hinaux H."/>
            <person name="Jeffery W.R."/>
            <person name="Keene A."/>
            <person name="Ma L."/>
            <person name="Minx P."/>
            <person name="Murphy D."/>
            <person name="O'Quin K.E."/>
            <person name="Retaux S."/>
            <person name="Rohner N."/>
            <person name="Searle S.M."/>
            <person name="Stahl B.A."/>
            <person name="Tabin C."/>
            <person name="Volff J.N."/>
            <person name="Yoshizawa M."/>
            <person name="Warren W.C."/>
        </authorList>
    </citation>
    <scope>NUCLEOTIDE SEQUENCE [LARGE SCALE GENOMIC DNA]</scope>
    <source>
        <strain evidence="13">female</strain>
    </source>
</reference>
<sequence length="439" mass="49040">MALSALPEVFNEVELVINLKEFADRKSVEAEIKKLCLSAKPRGSAMVVTGRYMRIEDLHKSLSRLQKGKSQSVGLTEISPVNQDSSRRRPATPIPPAEPVDVDPLVMDYISKKHSQKLDSMKKTGVSIDKNRRVHFRSLYPGEQGNVHAQFTRERFITFYQKIATGLETKACQLNTSQMQVLDTFPELLVTCKSHNRQIYQLTGSFLSLEGFEQSLRSSPKRYSQKYSQISQVGTARASASSPPVQQNQPNDKEEICCICLDTLDKSKSKTLDKCKHTFCRDCLKRAFEIKPVCPTCGVIYGALKGTQPDGGSMRITVEPSFLPGYERYGTIVIHYYIPDGTQGDEHPNPGKPYNGAARTAYLPDSKEGKKVCSLLKQAFDQRLIFTIGISSTTGRSNVVTWNDIHHKTSRTGGPTGYGYPDPDYLKRVQDELKAKGIC</sequence>
<feature type="domain" description="RING-type" evidence="11">
    <location>
        <begin position="257"/>
        <end position="297"/>
    </location>
</feature>
<keyword evidence="4 9" id="KW-0808">Transferase</keyword>
<dbReference type="InterPro" id="IPR013083">
    <property type="entry name" value="Znf_RING/FYVE/PHD"/>
</dbReference>
<keyword evidence="7 9" id="KW-0862">Zinc</keyword>
<dbReference type="InterPro" id="IPR039396">
    <property type="entry name" value="Deltex_C"/>
</dbReference>